<dbReference type="SMART" id="SM00458">
    <property type="entry name" value="RICIN"/>
    <property type="match status" value="1"/>
</dbReference>
<dbReference type="SUPFAM" id="SSF50370">
    <property type="entry name" value="Ricin B-like lectins"/>
    <property type="match status" value="1"/>
</dbReference>
<name>A0A5A5TFJ3_9CHLR</name>
<protein>
    <submittedName>
        <fullName evidence="6">Carbohydrate-binding protein</fullName>
    </submittedName>
</protein>
<comment type="caution">
    <text evidence="6">The sequence shown here is derived from an EMBL/GenBank/DDBJ whole genome shotgun (WGS) entry which is preliminary data.</text>
</comment>
<dbReference type="InterPro" id="IPR035992">
    <property type="entry name" value="Ricin_B-like_lectins"/>
</dbReference>
<dbReference type="Proteomes" id="UP000322530">
    <property type="component" value="Unassembled WGS sequence"/>
</dbReference>
<comment type="similarity">
    <text evidence="3">Belongs to the glycosyl hydrolase 5 (cellulase A) family.</text>
</comment>
<dbReference type="PANTHER" id="PTHR34142:SF1">
    <property type="entry name" value="GLYCOSIDE HYDROLASE FAMILY 5 DOMAIN-CONTAINING PROTEIN"/>
    <property type="match status" value="1"/>
</dbReference>
<dbReference type="EMBL" id="BIXY01000056">
    <property type="protein sequence ID" value="GCF10008.1"/>
    <property type="molecule type" value="Genomic_DNA"/>
</dbReference>
<dbReference type="SUPFAM" id="SSF51445">
    <property type="entry name" value="(Trans)glycosidases"/>
    <property type="match status" value="1"/>
</dbReference>
<dbReference type="AlphaFoldDB" id="A0A5A5TFJ3"/>
<keyword evidence="1 3" id="KW-0378">Hydrolase</keyword>
<evidence type="ECO:0000256" key="4">
    <source>
        <dbReference type="SAM" id="SignalP"/>
    </source>
</evidence>
<keyword evidence="2 3" id="KW-0326">Glycosidase</keyword>
<evidence type="ECO:0000313" key="6">
    <source>
        <dbReference type="EMBL" id="GCF10008.1"/>
    </source>
</evidence>
<feature type="chain" id="PRO_5022814856" evidence="4">
    <location>
        <begin position="36"/>
        <end position="486"/>
    </location>
</feature>
<gene>
    <name evidence="6" type="ORF">KDI_35720</name>
</gene>
<evidence type="ECO:0000256" key="2">
    <source>
        <dbReference type="ARBA" id="ARBA00023295"/>
    </source>
</evidence>
<dbReference type="OrthoDB" id="9800955at2"/>
<dbReference type="InterPro" id="IPR001547">
    <property type="entry name" value="Glyco_hydro_5"/>
</dbReference>
<dbReference type="PANTHER" id="PTHR34142">
    <property type="entry name" value="ENDO-BETA-1,4-GLUCANASE A"/>
    <property type="match status" value="1"/>
</dbReference>
<feature type="signal peptide" evidence="4">
    <location>
        <begin position="1"/>
        <end position="35"/>
    </location>
</feature>
<dbReference type="RefSeq" id="WP_149402909.1">
    <property type="nucleotide sequence ID" value="NZ_BIXY01000056.1"/>
</dbReference>
<dbReference type="GO" id="GO:0000272">
    <property type="term" value="P:polysaccharide catabolic process"/>
    <property type="evidence" value="ECO:0007669"/>
    <property type="project" value="InterPro"/>
</dbReference>
<dbReference type="PROSITE" id="PS50231">
    <property type="entry name" value="RICIN_B_LECTIN"/>
    <property type="match status" value="1"/>
</dbReference>
<keyword evidence="7" id="KW-1185">Reference proteome</keyword>
<evidence type="ECO:0000256" key="1">
    <source>
        <dbReference type="ARBA" id="ARBA00022801"/>
    </source>
</evidence>
<accession>A0A5A5TFJ3</accession>
<evidence type="ECO:0000256" key="3">
    <source>
        <dbReference type="RuleBase" id="RU361153"/>
    </source>
</evidence>
<proteinExistence type="inferred from homology"/>
<dbReference type="Pfam" id="PF00150">
    <property type="entry name" value="Cellulase"/>
    <property type="match status" value="1"/>
</dbReference>
<dbReference type="GO" id="GO:0004553">
    <property type="term" value="F:hydrolase activity, hydrolyzing O-glycosyl compounds"/>
    <property type="evidence" value="ECO:0007669"/>
    <property type="project" value="InterPro"/>
</dbReference>
<sequence length="486" mass="52380">MFHHRRMQLLCAVSAFLLLVTVVATQVVSTATVHAATNTSQFRGVNWADPRDNYANDPVVPSGLSTSDSYSTTYAKASTIISGFANNLGANTVRLPINPYTVNGSFWNSYTGAIDVATNKGFKVILGYWEGTGSSKDGYVDNMTSFWAMWSTVTTKYANNSQVYFEPMNEPYGYSQSAWANLAAQWISTYPSIPKNRIFVSGTGWNDNVTSVCADSRLNGTYLSLHHYGFWNTSQTSYSGWVSDLENRIGSCASRTVVDEWGAPMTTGLDYNGAINGNYFIAYVQADTDTFRSLGLGSVYWPGLRTGDTYSMETLNGSGTNLSLSDNNASGVVRLKYAFGLISSPGGTTYYKLVNRNSGKVLDVVGASTADGANVDQWADNGGANQQWSLVSTGSYYKLVNRGSGKVLDVASASTADGGNVDQWTDNGGTNQQWSEVNSGGYITLVNRNSGKDLEVSGYSTADGGNVDQWTSNGGSNQQWTLVQVS</sequence>
<dbReference type="Gene3D" id="2.80.10.50">
    <property type="match status" value="3"/>
</dbReference>
<evidence type="ECO:0000259" key="5">
    <source>
        <dbReference type="SMART" id="SM00458"/>
    </source>
</evidence>
<dbReference type="Pfam" id="PF14200">
    <property type="entry name" value="RicinB_lectin_2"/>
    <property type="match status" value="2"/>
</dbReference>
<keyword evidence="4" id="KW-0732">Signal</keyword>
<organism evidence="6 7">
    <name type="scientific">Dictyobacter arantiisoli</name>
    <dbReference type="NCBI Taxonomy" id="2014874"/>
    <lineage>
        <taxon>Bacteria</taxon>
        <taxon>Bacillati</taxon>
        <taxon>Chloroflexota</taxon>
        <taxon>Ktedonobacteria</taxon>
        <taxon>Ktedonobacterales</taxon>
        <taxon>Dictyobacteraceae</taxon>
        <taxon>Dictyobacter</taxon>
    </lineage>
</organism>
<dbReference type="Gene3D" id="3.20.20.80">
    <property type="entry name" value="Glycosidases"/>
    <property type="match status" value="1"/>
</dbReference>
<dbReference type="InterPro" id="IPR000772">
    <property type="entry name" value="Ricin_B_lectin"/>
</dbReference>
<feature type="domain" description="Ricin B lectin" evidence="5">
    <location>
        <begin position="348"/>
        <end position="483"/>
    </location>
</feature>
<evidence type="ECO:0000313" key="7">
    <source>
        <dbReference type="Proteomes" id="UP000322530"/>
    </source>
</evidence>
<reference evidence="6 7" key="1">
    <citation type="submission" date="2019-01" db="EMBL/GenBank/DDBJ databases">
        <title>Draft genome sequence of Dictyobacter sp. Uno17.</title>
        <authorList>
            <person name="Wang C.M."/>
            <person name="Zheng Y."/>
            <person name="Sakai Y."/>
            <person name="Abe K."/>
            <person name="Yokota A."/>
            <person name="Yabe S."/>
        </authorList>
    </citation>
    <scope>NUCLEOTIDE SEQUENCE [LARGE SCALE GENOMIC DNA]</scope>
    <source>
        <strain evidence="6 7">Uno17</strain>
    </source>
</reference>
<dbReference type="InterPro" id="IPR017853">
    <property type="entry name" value="GH"/>
</dbReference>